<evidence type="ECO:0000256" key="3">
    <source>
        <dbReference type="ARBA" id="ARBA00022448"/>
    </source>
</evidence>
<comment type="caution">
    <text evidence="15">The sequence shown here is derived from an EMBL/GenBank/DDBJ whole genome shotgun (WGS) entry which is preliminary data.</text>
</comment>
<feature type="transmembrane region" description="Helical" evidence="13">
    <location>
        <begin position="145"/>
        <end position="168"/>
    </location>
</feature>
<evidence type="ECO:0000313" key="16">
    <source>
        <dbReference type="Proteomes" id="UP000528457"/>
    </source>
</evidence>
<evidence type="ECO:0000256" key="12">
    <source>
        <dbReference type="ARBA" id="ARBA00037975"/>
    </source>
</evidence>
<reference evidence="15 16" key="1">
    <citation type="submission" date="2020-08" db="EMBL/GenBank/DDBJ databases">
        <title>Genomic Encyclopedia of Type Strains, Phase IV (KMG-IV): sequencing the most valuable type-strain genomes for metagenomic binning, comparative biology and taxonomic classification.</title>
        <authorList>
            <person name="Goeker M."/>
        </authorList>
    </citation>
    <scope>NUCLEOTIDE SEQUENCE [LARGE SCALE GENOMIC DNA]</scope>
    <source>
        <strain evidence="15 16">DSM 22368</strain>
    </source>
</reference>
<organism evidence="15 16">
    <name type="scientific">Pseudoteredinibacter isoporae</name>
    <dbReference type="NCBI Taxonomy" id="570281"/>
    <lineage>
        <taxon>Bacteria</taxon>
        <taxon>Pseudomonadati</taxon>
        <taxon>Pseudomonadota</taxon>
        <taxon>Gammaproteobacteria</taxon>
        <taxon>Cellvibrionales</taxon>
        <taxon>Cellvibrionaceae</taxon>
        <taxon>Pseudoteredinibacter</taxon>
    </lineage>
</organism>
<dbReference type="PANTHER" id="PTHR30529:SF1">
    <property type="entry name" value="CYTOCHROME B561 HOMOLOG 2"/>
    <property type="match status" value="1"/>
</dbReference>
<keyword evidence="8" id="KW-0249">Electron transport</keyword>
<dbReference type="SUPFAM" id="SSF81342">
    <property type="entry name" value="Transmembrane di-heme cytochromes"/>
    <property type="match status" value="1"/>
</dbReference>
<keyword evidence="10" id="KW-0408">Iron</keyword>
<evidence type="ECO:0000256" key="11">
    <source>
        <dbReference type="ARBA" id="ARBA00023136"/>
    </source>
</evidence>
<sequence>MIRNSLNSYGWVSISLHWIMALTVFGLFGLGLYMVDLGYYDPWYRSSMDLHKSVGLILAFVYVLRLIWKQTQLSPEVIADKSWQKLAAHLTHGLLYLILLVLMVSGYLISTADGRSIEVFGLVSVPALPFAFEQQEDIAGEIHWLLAWSLIILVGIHALAALQHHFILKDNTLKRMLRPEKAQ</sequence>
<evidence type="ECO:0000256" key="8">
    <source>
        <dbReference type="ARBA" id="ARBA00022982"/>
    </source>
</evidence>
<evidence type="ECO:0000256" key="4">
    <source>
        <dbReference type="ARBA" id="ARBA00022475"/>
    </source>
</evidence>
<evidence type="ECO:0000256" key="2">
    <source>
        <dbReference type="ARBA" id="ARBA00004651"/>
    </source>
</evidence>
<dbReference type="GO" id="GO:0005886">
    <property type="term" value="C:plasma membrane"/>
    <property type="evidence" value="ECO:0007669"/>
    <property type="project" value="UniProtKB-SubCell"/>
</dbReference>
<dbReference type="InterPro" id="IPR011577">
    <property type="entry name" value="Cyt_b561_bac/Ni-Hgenase"/>
</dbReference>
<keyword evidence="7" id="KW-0479">Metal-binding</keyword>
<keyword evidence="16" id="KW-1185">Reference proteome</keyword>
<evidence type="ECO:0000256" key="9">
    <source>
        <dbReference type="ARBA" id="ARBA00022989"/>
    </source>
</evidence>
<protein>
    <submittedName>
        <fullName evidence="15">Cytochrome b561</fullName>
    </submittedName>
</protein>
<dbReference type="EMBL" id="JACHHT010000003">
    <property type="protein sequence ID" value="MBB6523414.1"/>
    <property type="molecule type" value="Genomic_DNA"/>
</dbReference>
<dbReference type="GO" id="GO:0046872">
    <property type="term" value="F:metal ion binding"/>
    <property type="evidence" value="ECO:0007669"/>
    <property type="project" value="UniProtKB-KW"/>
</dbReference>
<gene>
    <name evidence="15" type="ORF">HNR48_003716</name>
</gene>
<comment type="cofactor">
    <cofactor evidence="1">
        <name>heme b</name>
        <dbReference type="ChEBI" id="CHEBI:60344"/>
    </cofactor>
</comment>
<feature type="transmembrane region" description="Helical" evidence="13">
    <location>
        <begin position="89"/>
        <end position="109"/>
    </location>
</feature>
<dbReference type="InterPro" id="IPR052168">
    <property type="entry name" value="Cytochrome_b561_oxidase"/>
</dbReference>
<dbReference type="GO" id="GO:0009055">
    <property type="term" value="F:electron transfer activity"/>
    <property type="evidence" value="ECO:0007669"/>
    <property type="project" value="InterPro"/>
</dbReference>
<comment type="subcellular location">
    <subcellularLocation>
        <location evidence="2">Cell membrane</location>
        <topology evidence="2">Multi-pass membrane protein</topology>
    </subcellularLocation>
</comment>
<dbReference type="InterPro" id="IPR016174">
    <property type="entry name" value="Di-haem_cyt_TM"/>
</dbReference>
<evidence type="ECO:0000313" key="15">
    <source>
        <dbReference type="EMBL" id="MBB6523414.1"/>
    </source>
</evidence>
<dbReference type="PANTHER" id="PTHR30529">
    <property type="entry name" value="CYTOCHROME B561"/>
    <property type="match status" value="1"/>
</dbReference>
<evidence type="ECO:0000256" key="5">
    <source>
        <dbReference type="ARBA" id="ARBA00022617"/>
    </source>
</evidence>
<dbReference type="AlphaFoldDB" id="A0A7X0MYT1"/>
<keyword evidence="4" id="KW-1003">Cell membrane</keyword>
<keyword evidence="6 13" id="KW-0812">Transmembrane</keyword>
<dbReference type="FunCoup" id="A0A7X0MYT1">
    <property type="interactions" value="89"/>
</dbReference>
<dbReference type="GO" id="GO:0022904">
    <property type="term" value="P:respiratory electron transport chain"/>
    <property type="evidence" value="ECO:0007669"/>
    <property type="project" value="InterPro"/>
</dbReference>
<evidence type="ECO:0000256" key="13">
    <source>
        <dbReference type="SAM" id="Phobius"/>
    </source>
</evidence>
<dbReference type="GO" id="GO:0020037">
    <property type="term" value="F:heme binding"/>
    <property type="evidence" value="ECO:0007669"/>
    <property type="project" value="TreeGrafter"/>
</dbReference>
<dbReference type="InParanoid" id="A0A7X0MYT1"/>
<keyword evidence="3" id="KW-0813">Transport</keyword>
<keyword evidence="11 13" id="KW-0472">Membrane</keyword>
<comment type="similarity">
    <text evidence="12">Belongs to the cytochrome b561 family.</text>
</comment>
<accession>A0A7X0MYT1</accession>
<keyword evidence="5" id="KW-0349">Heme</keyword>
<dbReference type="Proteomes" id="UP000528457">
    <property type="component" value="Unassembled WGS sequence"/>
</dbReference>
<name>A0A7X0MYT1_9GAMM</name>
<feature type="transmembrane region" description="Helical" evidence="13">
    <location>
        <begin position="12"/>
        <end position="35"/>
    </location>
</feature>
<evidence type="ECO:0000256" key="10">
    <source>
        <dbReference type="ARBA" id="ARBA00023004"/>
    </source>
</evidence>
<proteinExistence type="inferred from homology"/>
<evidence type="ECO:0000259" key="14">
    <source>
        <dbReference type="Pfam" id="PF01292"/>
    </source>
</evidence>
<feature type="domain" description="Cytochrome b561 bacterial/Ni-hydrogenase" evidence="14">
    <location>
        <begin position="9"/>
        <end position="178"/>
    </location>
</feature>
<evidence type="ECO:0000256" key="6">
    <source>
        <dbReference type="ARBA" id="ARBA00022692"/>
    </source>
</evidence>
<dbReference type="Pfam" id="PF01292">
    <property type="entry name" value="Ni_hydr_CYTB"/>
    <property type="match status" value="1"/>
</dbReference>
<evidence type="ECO:0000256" key="1">
    <source>
        <dbReference type="ARBA" id="ARBA00001970"/>
    </source>
</evidence>
<keyword evidence="9 13" id="KW-1133">Transmembrane helix</keyword>
<evidence type="ECO:0000256" key="7">
    <source>
        <dbReference type="ARBA" id="ARBA00022723"/>
    </source>
</evidence>
<dbReference type="Gene3D" id="1.20.950.20">
    <property type="entry name" value="Transmembrane di-heme cytochromes, Chain C"/>
    <property type="match status" value="1"/>
</dbReference>
<dbReference type="RefSeq" id="WP_166847900.1">
    <property type="nucleotide sequence ID" value="NZ_JAAONY010000003.1"/>
</dbReference>
<feature type="transmembrane region" description="Helical" evidence="13">
    <location>
        <begin position="50"/>
        <end position="68"/>
    </location>
</feature>